<keyword evidence="2" id="KW-1185">Reference proteome</keyword>
<gene>
    <name evidence="1" type="ORF">CKF59_03360</name>
</gene>
<sequence>MTNLQPHKLLVSGTANYFPHIAVLIKSYVAFHRHPTIFIITHNIKDPNDVAIKELKEEFANYQNLEIQLHYIDPKLFVSWGVDEETAKHPHMLRLALPTLPYDGKVLYVDVDTLFTNNLDELFTRADDFLQGKSIACCPDVQDIFDKFQRKSPYQTDILPPKFYELPFGTKGNVYFNSGVMLIDLEKIRQSPDVNKNLWQYYMPSIFENGKFTNLDQTFLNIVHFYDKSLISNKYNFFAFFLTQTRFFIDFDKWTNYEKALAEGKVEPPLYPSIIHFLTISPYKAWDSPLVDFQDLYNFYKNQTVSEIITKNVEYYFKMMINYYNHYRYTPGLIDFGNYDKFVNDLTIEKVSKSVGLFSKPWSVSPIFLLTFLYRARGLRKFRHKGKAGYDIRMQSEIEHSKNNFIPIKDLAEK</sequence>
<reference evidence="1 2" key="1">
    <citation type="submission" date="2017-08" db="EMBL/GenBank/DDBJ databases">
        <title>Reclassification of Bisgaard taxon 37 and 44.</title>
        <authorList>
            <person name="Christensen H."/>
        </authorList>
    </citation>
    <scope>NUCLEOTIDE SEQUENCE [LARGE SCALE GENOMIC DNA]</scope>
    <source>
        <strain evidence="1 2">EEAB3T1</strain>
    </source>
</reference>
<accession>A0A3A1YD52</accession>
<dbReference type="InterPro" id="IPR002495">
    <property type="entry name" value="Glyco_trans_8"/>
</dbReference>
<dbReference type="RefSeq" id="WP_119534569.1">
    <property type="nucleotide sequence ID" value="NZ_NRJF01000083.1"/>
</dbReference>
<dbReference type="InterPro" id="IPR050587">
    <property type="entry name" value="GNT1/Glycosyltrans_8"/>
</dbReference>
<dbReference type="Gene3D" id="3.90.550.10">
    <property type="entry name" value="Spore Coat Polysaccharide Biosynthesis Protein SpsA, Chain A"/>
    <property type="match status" value="1"/>
</dbReference>
<dbReference type="SUPFAM" id="SSF53448">
    <property type="entry name" value="Nucleotide-diphospho-sugar transferases"/>
    <property type="match status" value="1"/>
</dbReference>
<dbReference type="Pfam" id="PF01501">
    <property type="entry name" value="Glyco_transf_8"/>
    <property type="match status" value="1"/>
</dbReference>
<dbReference type="OrthoDB" id="5672604at2"/>
<dbReference type="EMBL" id="NRJF01000083">
    <property type="protein sequence ID" value="RIY35595.1"/>
    <property type="molecule type" value="Genomic_DNA"/>
</dbReference>
<protein>
    <recommendedName>
        <fullName evidence="3">Glycosyltransferase family 8 protein</fullName>
    </recommendedName>
</protein>
<organism evidence="1 2">
    <name type="scientific">Psittacicella gerlachiana</name>
    <dbReference type="NCBI Taxonomy" id="2028574"/>
    <lineage>
        <taxon>Bacteria</taxon>
        <taxon>Pseudomonadati</taxon>
        <taxon>Pseudomonadota</taxon>
        <taxon>Gammaproteobacteria</taxon>
        <taxon>Pasteurellales</taxon>
        <taxon>Psittacicellaceae</taxon>
        <taxon>Psittacicella</taxon>
    </lineage>
</organism>
<evidence type="ECO:0000313" key="2">
    <source>
        <dbReference type="Proteomes" id="UP000265964"/>
    </source>
</evidence>
<name>A0A3A1YD52_9GAMM</name>
<dbReference type="InterPro" id="IPR029044">
    <property type="entry name" value="Nucleotide-diphossugar_trans"/>
</dbReference>
<dbReference type="GO" id="GO:0016757">
    <property type="term" value="F:glycosyltransferase activity"/>
    <property type="evidence" value="ECO:0007669"/>
    <property type="project" value="InterPro"/>
</dbReference>
<proteinExistence type="predicted"/>
<dbReference type="PANTHER" id="PTHR11183">
    <property type="entry name" value="GLYCOGENIN SUBFAMILY MEMBER"/>
    <property type="match status" value="1"/>
</dbReference>
<dbReference type="AlphaFoldDB" id="A0A3A1YD52"/>
<comment type="caution">
    <text evidence="1">The sequence shown here is derived from an EMBL/GenBank/DDBJ whole genome shotgun (WGS) entry which is preliminary data.</text>
</comment>
<dbReference type="Proteomes" id="UP000265964">
    <property type="component" value="Unassembled WGS sequence"/>
</dbReference>
<evidence type="ECO:0008006" key="3">
    <source>
        <dbReference type="Google" id="ProtNLM"/>
    </source>
</evidence>
<evidence type="ECO:0000313" key="1">
    <source>
        <dbReference type="EMBL" id="RIY35595.1"/>
    </source>
</evidence>